<gene>
    <name evidence="11" type="ORF">QE152_g14268</name>
</gene>
<dbReference type="EMBL" id="JASPKY010000142">
    <property type="protein sequence ID" value="KAK9730761.1"/>
    <property type="molecule type" value="Genomic_DNA"/>
</dbReference>
<feature type="binding site" evidence="9">
    <location>
        <position position="457"/>
    </location>
    <ligand>
        <name>Ca(2+)</name>
        <dbReference type="ChEBI" id="CHEBI:29108"/>
    </ligand>
</feature>
<evidence type="ECO:0000259" key="10">
    <source>
        <dbReference type="SMART" id="SM00460"/>
    </source>
</evidence>
<dbReference type="Gene3D" id="2.60.40.10">
    <property type="entry name" value="Immunoglobulins"/>
    <property type="match status" value="3"/>
</dbReference>
<dbReference type="InterPro" id="IPR008958">
    <property type="entry name" value="Transglutaminase_C"/>
</dbReference>
<dbReference type="Pfam" id="PF00868">
    <property type="entry name" value="Transglut_N"/>
    <property type="match status" value="1"/>
</dbReference>
<dbReference type="Pfam" id="PF00927">
    <property type="entry name" value="Transglut_C"/>
    <property type="match status" value="1"/>
</dbReference>
<dbReference type="InterPro" id="IPR050779">
    <property type="entry name" value="Transglutaminase"/>
</dbReference>
<keyword evidence="12" id="KW-1185">Reference proteome</keyword>
<evidence type="ECO:0000313" key="12">
    <source>
        <dbReference type="Proteomes" id="UP001458880"/>
    </source>
</evidence>
<feature type="binding site" evidence="9">
    <location>
        <position position="505"/>
    </location>
    <ligand>
        <name>Ca(2+)</name>
        <dbReference type="ChEBI" id="CHEBI:29108"/>
    </ligand>
</feature>
<evidence type="ECO:0000256" key="8">
    <source>
        <dbReference type="PIRSR" id="PIRSR000459-1"/>
    </source>
</evidence>
<dbReference type="PANTHER" id="PTHR11590">
    <property type="entry name" value="PROTEIN-GLUTAMINE GAMMA-GLUTAMYLTRANSFERASE"/>
    <property type="match status" value="1"/>
</dbReference>
<dbReference type="InterPro" id="IPR001102">
    <property type="entry name" value="Transglutaminase_N"/>
</dbReference>
<keyword evidence="4 9" id="KW-0106">Calcium</keyword>
<dbReference type="InterPro" id="IPR023608">
    <property type="entry name" value="Transglutaminase_animal"/>
</dbReference>
<dbReference type="PANTHER" id="PTHR11590:SF69">
    <property type="entry name" value="RE08173P"/>
    <property type="match status" value="1"/>
</dbReference>
<evidence type="ECO:0000256" key="2">
    <source>
        <dbReference type="ARBA" id="ARBA00022679"/>
    </source>
</evidence>
<dbReference type="SMART" id="SM00460">
    <property type="entry name" value="TGc"/>
    <property type="match status" value="1"/>
</dbReference>
<dbReference type="InterPro" id="IPR036238">
    <property type="entry name" value="Transglutaminase_C_sf"/>
</dbReference>
<dbReference type="SUPFAM" id="SSF49309">
    <property type="entry name" value="Transglutaminase, two C-terminal domains"/>
    <property type="match status" value="2"/>
</dbReference>
<sequence>MGRRKWYKCNCISCFRAKLKVNDDTPLQHLPKPKEADATADLPYIDAEKDADILIIREIDACIAENGQAHHTAKYELMTRSIEPQLVIRRAQPFKIILTLSRPYKEDVDGISFIFFVEDEPKPSYGQGTLIAVPLLKRVDQKLPGWTAVVDKIDDALLTVQITPAHDCVIAKWRMEVDTRVIEGGAYRYSWETAIYIIFNPWNKRDQSYMRSDEWRDETVLNDVGLIWRGTLDTLRPTIWKYAQFDEKILDCVLYLLGHVGKLTGNARSDPIQISRVLAAVVNNIDDDGVVMGNWSNSYKGGTAPTMWMDSADILQKYYKKKKPVKYGQCWVFAGVLTTVCRAIGLPSRVITNYSSAHDTHSSLTVDYFMDSNGSGIEDLNSDSIWTFHVWNEVWMRRPDLSSRTEEYDGWQVIDATPQEPSERMYRCGPASVEACKQGEVLRPYDTSFLFAEVNADKVYWRHDGKTQPLKLLGKDIQGVGKLICTKAPGKFEREDITDHYKHSEKSKEERVTMLKALKQAESVFSRYYINEDFSDIHFKFHLQDSVQIGDPFTVVLEMKNRSRTKDYSVNVTLRVESISYVGKVKDLVKKDEYKCMVKMESIHEVKLNVKYEEYCKKLTEQGAFVMSCMAAVQDTKFDYFTQTDFKVTKPNIKITLPDQVIQGQEIIADLEFDNPLPVPLKKGEFLIDAPGRRQLKIKVKGAVLDKQKVVAQFKFTPPDIGKQTIAAKFTSKELTDIDGFINFVVNQKVEENGA</sequence>
<comment type="similarity">
    <text evidence="1">Belongs to the transglutaminase superfamily. Transglutaminase family.</text>
</comment>
<feature type="domain" description="Transglutaminase-like" evidence="10">
    <location>
        <begin position="322"/>
        <end position="418"/>
    </location>
</feature>
<dbReference type="FunFam" id="2.60.40.10:FF:000171">
    <property type="entry name" value="protein-glutamine gamma-glutamyltransferase 6"/>
    <property type="match status" value="1"/>
</dbReference>
<comment type="caution">
    <text evidence="11">The sequence shown here is derived from an EMBL/GenBank/DDBJ whole genome shotgun (WGS) entry which is preliminary data.</text>
</comment>
<dbReference type="FunFam" id="3.90.260.10:FF:000001">
    <property type="entry name" value="Protein-glutamine gamma-glutamyltransferase 2"/>
    <property type="match status" value="1"/>
</dbReference>
<dbReference type="SUPFAM" id="SSF54001">
    <property type="entry name" value="Cysteine proteinases"/>
    <property type="match status" value="1"/>
</dbReference>
<dbReference type="InterPro" id="IPR036985">
    <property type="entry name" value="Transglutaminase-like_sf"/>
</dbReference>
<evidence type="ECO:0000256" key="1">
    <source>
        <dbReference type="ARBA" id="ARBA00005968"/>
    </source>
</evidence>
<organism evidence="11 12">
    <name type="scientific">Popillia japonica</name>
    <name type="common">Japanese beetle</name>
    <dbReference type="NCBI Taxonomy" id="7064"/>
    <lineage>
        <taxon>Eukaryota</taxon>
        <taxon>Metazoa</taxon>
        <taxon>Ecdysozoa</taxon>
        <taxon>Arthropoda</taxon>
        <taxon>Hexapoda</taxon>
        <taxon>Insecta</taxon>
        <taxon>Pterygota</taxon>
        <taxon>Neoptera</taxon>
        <taxon>Endopterygota</taxon>
        <taxon>Coleoptera</taxon>
        <taxon>Polyphaga</taxon>
        <taxon>Scarabaeiformia</taxon>
        <taxon>Scarabaeidae</taxon>
        <taxon>Rutelinae</taxon>
        <taxon>Popillia</taxon>
    </lineage>
</organism>
<proteinExistence type="inferred from homology"/>
<dbReference type="EC" id="2.3.2.13" evidence="6"/>
<keyword evidence="5" id="KW-0012">Acyltransferase</keyword>
<evidence type="ECO:0000256" key="6">
    <source>
        <dbReference type="ARBA" id="ARBA00024222"/>
    </source>
</evidence>
<feature type="active site" evidence="8">
    <location>
        <position position="330"/>
    </location>
</feature>
<evidence type="ECO:0000256" key="7">
    <source>
        <dbReference type="ARBA" id="ARBA00051843"/>
    </source>
</evidence>
<dbReference type="SUPFAM" id="SSF81296">
    <property type="entry name" value="E set domains"/>
    <property type="match status" value="1"/>
</dbReference>
<evidence type="ECO:0000256" key="9">
    <source>
        <dbReference type="PIRSR" id="PIRSR000459-2"/>
    </source>
</evidence>
<evidence type="ECO:0000256" key="3">
    <source>
        <dbReference type="ARBA" id="ARBA00022723"/>
    </source>
</evidence>
<dbReference type="InterPro" id="IPR038765">
    <property type="entry name" value="Papain-like_cys_pep_sf"/>
</dbReference>
<dbReference type="Gene3D" id="3.90.260.10">
    <property type="entry name" value="Transglutaminase-like"/>
    <property type="match status" value="1"/>
</dbReference>
<reference evidence="11 12" key="1">
    <citation type="journal article" date="2024" name="BMC Genomics">
        <title>De novo assembly and annotation of Popillia japonica's genome with initial clues to its potential as an invasive pest.</title>
        <authorList>
            <person name="Cucini C."/>
            <person name="Boschi S."/>
            <person name="Funari R."/>
            <person name="Cardaioli E."/>
            <person name="Iannotti N."/>
            <person name="Marturano G."/>
            <person name="Paoli F."/>
            <person name="Bruttini M."/>
            <person name="Carapelli A."/>
            <person name="Frati F."/>
            <person name="Nardi F."/>
        </authorList>
    </citation>
    <scope>NUCLEOTIDE SEQUENCE [LARGE SCALE GENOMIC DNA]</scope>
    <source>
        <strain evidence="11">DMR45628</strain>
    </source>
</reference>
<dbReference type="Proteomes" id="UP001458880">
    <property type="component" value="Unassembled WGS sequence"/>
</dbReference>
<comment type="cofactor">
    <cofactor evidence="9">
        <name>Ca(2+)</name>
        <dbReference type="ChEBI" id="CHEBI:29108"/>
    </cofactor>
    <text evidence="9">Binds 1 Ca(2+) ion per subunit.</text>
</comment>
<name>A0AAW1LA32_POPJA</name>
<feature type="binding site" evidence="9">
    <location>
        <position position="510"/>
    </location>
    <ligand>
        <name>Ca(2+)</name>
        <dbReference type="ChEBI" id="CHEBI:29108"/>
    </ligand>
</feature>
<accession>A0AAW1LA32</accession>
<feature type="active site" evidence="8">
    <location>
        <position position="389"/>
    </location>
</feature>
<feature type="binding site" evidence="9">
    <location>
        <position position="455"/>
    </location>
    <ligand>
        <name>Ca(2+)</name>
        <dbReference type="ChEBI" id="CHEBI:29108"/>
    </ligand>
</feature>
<dbReference type="PIRSF" id="PIRSF000459">
    <property type="entry name" value="TGM_EBP42"/>
    <property type="match status" value="1"/>
</dbReference>
<dbReference type="GO" id="GO:0003810">
    <property type="term" value="F:protein-glutamine gamma-glutamyltransferase activity"/>
    <property type="evidence" value="ECO:0007669"/>
    <property type="project" value="UniProtKB-EC"/>
</dbReference>
<keyword evidence="3 9" id="KW-0479">Metal-binding</keyword>
<evidence type="ECO:0000313" key="11">
    <source>
        <dbReference type="EMBL" id="KAK9730761.1"/>
    </source>
</evidence>
<dbReference type="InterPro" id="IPR002931">
    <property type="entry name" value="Transglutaminase-like"/>
</dbReference>
<dbReference type="Pfam" id="PF01841">
    <property type="entry name" value="Transglut_core"/>
    <property type="match status" value="1"/>
</dbReference>
<comment type="catalytic activity">
    <reaction evidence="7">
        <text>L-glutaminyl-[protein] + L-lysyl-[protein] = [protein]-L-lysyl-N(6)-5-L-glutamyl-[protein] + NH4(+)</text>
        <dbReference type="Rhea" id="RHEA:54816"/>
        <dbReference type="Rhea" id="RHEA-COMP:9752"/>
        <dbReference type="Rhea" id="RHEA-COMP:10207"/>
        <dbReference type="Rhea" id="RHEA-COMP:14005"/>
        <dbReference type="ChEBI" id="CHEBI:28938"/>
        <dbReference type="ChEBI" id="CHEBI:29969"/>
        <dbReference type="ChEBI" id="CHEBI:30011"/>
        <dbReference type="ChEBI" id="CHEBI:138370"/>
        <dbReference type="EC" id="2.3.2.13"/>
    </reaction>
</comment>
<keyword evidence="2" id="KW-0808">Transferase</keyword>
<dbReference type="InterPro" id="IPR013783">
    <property type="entry name" value="Ig-like_fold"/>
</dbReference>
<evidence type="ECO:0000256" key="5">
    <source>
        <dbReference type="ARBA" id="ARBA00023315"/>
    </source>
</evidence>
<evidence type="ECO:0000256" key="4">
    <source>
        <dbReference type="ARBA" id="ARBA00022837"/>
    </source>
</evidence>
<dbReference type="InterPro" id="IPR014756">
    <property type="entry name" value="Ig_E-set"/>
</dbReference>
<protein>
    <recommendedName>
        <fullName evidence="6">protein-glutamine gamma-glutamyltransferase</fullName>
        <ecNumber evidence="6">2.3.2.13</ecNumber>
    </recommendedName>
</protein>
<dbReference type="AlphaFoldDB" id="A0AAW1LA32"/>
<feature type="active site" evidence="8">
    <location>
        <position position="415"/>
    </location>
</feature>
<dbReference type="GO" id="GO:0046872">
    <property type="term" value="F:metal ion binding"/>
    <property type="evidence" value="ECO:0007669"/>
    <property type="project" value="UniProtKB-KW"/>
</dbReference>